<dbReference type="RefSeq" id="XP_028866549.1">
    <property type="nucleotide sequence ID" value="XM_029010716.1"/>
</dbReference>
<dbReference type="VEuPathDB" id="PiroplasmaDB:BOVATA_017990"/>
<evidence type="ECO:0000313" key="1">
    <source>
        <dbReference type="EMBL" id="GBE60306.1"/>
    </source>
</evidence>
<reference evidence="1 2" key="1">
    <citation type="journal article" date="2017" name="BMC Genomics">
        <title>Whole-genome assembly of Babesia ovata and comparative genomics between closely related pathogens.</title>
        <authorList>
            <person name="Yamagishi J."/>
            <person name="Asada M."/>
            <person name="Hakimi H."/>
            <person name="Tanaka T.Q."/>
            <person name="Sugimoto C."/>
            <person name="Kawazu S."/>
        </authorList>
    </citation>
    <scope>NUCLEOTIDE SEQUENCE [LARGE SCALE GENOMIC DNA]</scope>
    <source>
        <strain evidence="1 2">Miyake</strain>
    </source>
</reference>
<gene>
    <name evidence="1" type="ORF">BOVATA_017990</name>
</gene>
<sequence length="254" mass="28311">MVYNSLTEVPRNLKEGIDWLMAVKGTDAETNLKAMGEAIYNFLVDKPLGLKKLPALENVKKISKEFMGQKELKNHPSVSTLLDRFDQPMNKSKTAVFFKFPWVRHESDYENILKSQGLKPDDMVNEVAHVMDGCEKFLEKIKVPGQYKSVYSGEATWESSCAKNPEACAVVLVGIAPMLYSGLRSLKDATEAATRYGKIPKAEKRLGSLLKAVGYDEPECRPGMSGSDILKALDGVDVDILITLYDIAGFWAFY</sequence>
<dbReference type="Proteomes" id="UP000236319">
    <property type="component" value="Unassembled WGS sequence"/>
</dbReference>
<dbReference type="AlphaFoldDB" id="A0A2H6KBD9"/>
<accession>A0A2H6KBD9</accession>
<organism evidence="1 2">
    <name type="scientific">Babesia ovata</name>
    <dbReference type="NCBI Taxonomy" id="189622"/>
    <lineage>
        <taxon>Eukaryota</taxon>
        <taxon>Sar</taxon>
        <taxon>Alveolata</taxon>
        <taxon>Apicomplexa</taxon>
        <taxon>Aconoidasida</taxon>
        <taxon>Piroplasmida</taxon>
        <taxon>Babesiidae</taxon>
        <taxon>Babesia</taxon>
    </lineage>
</organism>
<proteinExistence type="predicted"/>
<keyword evidence="2" id="KW-1185">Reference proteome</keyword>
<evidence type="ECO:0000313" key="2">
    <source>
        <dbReference type="Proteomes" id="UP000236319"/>
    </source>
</evidence>
<name>A0A2H6KBD9_9APIC</name>
<protein>
    <submittedName>
        <fullName evidence="1">Uncharacterized protein</fullName>
    </submittedName>
</protein>
<dbReference type="EMBL" id="BDSA01000002">
    <property type="protein sequence ID" value="GBE60306.1"/>
    <property type="molecule type" value="Genomic_DNA"/>
</dbReference>
<dbReference type="GeneID" id="39874076"/>
<comment type="caution">
    <text evidence="1">The sequence shown here is derived from an EMBL/GenBank/DDBJ whole genome shotgun (WGS) entry which is preliminary data.</text>
</comment>